<keyword evidence="3 7" id="KW-0540">Nuclease</keyword>
<dbReference type="PANTHER" id="PTHR33992:SF1">
    <property type="entry name" value="RIBONUCLEASE P PROTEIN COMPONENT"/>
    <property type="match status" value="1"/>
</dbReference>
<gene>
    <name evidence="7 9" type="primary">rnpA</name>
    <name evidence="9" type="ORF">ENR23_11800</name>
</gene>
<dbReference type="PANTHER" id="PTHR33992">
    <property type="entry name" value="RIBONUCLEASE P PROTEIN COMPONENT"/>
    <property type="match status" value="1"/>
</dbReference>
<dbReference type="GO" id="GO:0000049">
    <property type="term" value="F:tRNA binding"/>
    <property type="evidence" value="ECO:0007669"/>
    <property type="project" value="UniProtKB-UniRule"/>
</dbReference>
<comment type="subunit">
    <text evidence="7">Consists of a catalytic RNA component (M1 or rnpB) and a protein subunit.</text>
</comment>
<comment type="similarity">
    <text evidence="7">Belongs to the RnpA family.</text>
</comment>
<dbReference type="PROSITE" id="PS00648">
    <property type="entry name" value="RIBONUCLEASE_P"/>
    <property type="match status" value="1"/>
</dbReference>
<evidence type="ECO:0000256" key="6">
    <source>
        <dbReference type="ARBA" id="ARBA00022884"/>
    </source>
</evidence>
<evidence type="ECO:0000256" key="2">
    <source>
        <dbReference type="ARBA" id="ARBA00022694"/>
    </source>
</evidence>
<evidence type="ECO:0000313" key="9">
    <source>
        <dbReference type="EMBL" id="HGZ44080.1"/>
    </source>
</evidence>
<evidence type="ECO:0000256" key="4">
    <source>
        <dbReference type="ARBA" id="ARBA00022759"/>
    </source>
</evidence>
<sequence>MTKHPSERLPREHRMRSARDFEAVKASGTAHRGRLCLLVSLARPGEPTRVGFVASRRGVGGAVQRNRARRRLREIVRRRWPRVPHHGYLLMFVAHRNTLVAPHQELATEVEHLLATAGALRPVLAGES</sequence>
<dbReference type="InterPro" id="IPR020568">
    <property type="entry name" value="Ribosomal_Su5_D2-typ_SF"/>
</dbReference>
<dbReference type="GO" id="GO:0004526">
    <property type="term" value="F:ribonuclease P activity"/>
    <property type="evidence" value="ECO:0007669"/>
    <property type="project" value="UniProtKB-UniRule"/>
</dbReference>
<dbReference type="GO" id="GO:0042781">
    <property type="term" value="F:3'-tRNA processing endoribonuclease activity"/>
    <property type="evidence" value="ECO:0007669"/>
    <property type="project" value="TreeGrafter"/>
</dbReference>
<keyword evidence="2 7" id="KW-0819">tRNA processing</keyword>
<dbReference type="AlphaFoldDB" id="A0A832I649"/>
<keyword evidence="4 7" id="KW-0255">Endonuclease</keyword>
<keyword evidence="5 7" id="KW-0378">Hydrolase</keyword>
<evidence type="ECO:0000256" key="3">
    <source>
        <dbReference type="ARBA" id="ARBA00022722"/>
    </source>
</evidence>
<comment type="catalytic activity">
    <reaction evidence="7">
        <text>Endonucleolytic cleavage of RNA, removing 5'-extranucleotides from tRNA precursor.</text>
        <dbReference type="EC" id="3.1.26.5"/>
    </reaction>
</comment>
<dbReference type="SUPFAM" id="SSF54211">
    <property type="entry name" value="Ribosomal protein S5 domain 2-like"/>
    <property type="match status" value="1"/>
</dbReference>
<evidence type="ECO:0000256" key="1">
    <source>
        <dbReference type="ARBA" id="ARBA00002663"/>
    </source>
</evidence>
<dbReference type="EC" id="3.1.26.5" evidence="7 8"/>
<dbReference type="InterPro" id="IPR000100">
    <property type="entry name" value="RNase_P"/>
</dbReference>
<dbReference type="NCBIfam" id="TIGR00188">
    <property type="entry name" value="rnpA"/>
    <property type="match status" value="1"/>
</dbReference>
<comment type="function">
    <text evidence="1 7">RNaseP catalyzes the removal of the 5'-leader sequence from pre-tRNA to produce the mature 5'-terminus. It can also cleave other RNA substrates such as 4.5S RNA. The protein component plays an auxiliary but essential role in vivo by binding to the 5'-leader sequence and broadening the substrate specificity of the ribozyme.</text>
</comment>
<dbReference type="EMBL" id="DSQF01000023">
    <property type="protein sequence ID" value="HGZ44080.1"/>
    <property type="molecule type" value="Genomic_DNA"/>
</dbReference>
<reference evidence="9" key="1">
    <citation type="journal article" date="2020" name="mSystems">
        <title>Genome- and Community-Level Interaction Insights into Carbon Utilization and Element Cycling Functions of Hydrothermarchaeota in Hydrothermal Sediment.</title>
        <authorList>
            <person name="Zhou Z."/>
            <person name="Liu Y."/>
            <person name="Xu W."/>
            <person name="Pan J."/>
            <person name="Luo Z.H."/>
            <person name="Li M."/>
        </authorList>
    </citation>
    <scope>NUCLEOTIDE SEQUENCE [LARGE SCALE GENOMIC DNA]</scope>
    <source>
        <strain evidence="9">SpSt-381</strain>
    </source>
</reference>
<name>A0A832I649_UNCEI</name>
<dbReference type="InterPro" id="IPR014721">
    <property type="entry name" value="Ribsml_uS5_D2-typ_fold_subgr"/>
</dbReference>
<dbReference type="HAMAP" id="MF_00227">
    <property type="entry name" value="RNase_P"/>
    <property type="match status" value="1"/>
</dbReference>
<evidence type="ECO:0000256" key="5">
    <source>
        <dbReference type="ARBA" id="ARBA00022801"/>
    </source>
</evidence>
<proteinExistence type="inferred from homology"/>
<evidence type="ECO:0000256" key="8">
    <source>
        <dbReference type="NCBIfam" id="TIGR00188"/>
    </source>
</evidence>
<dbReference type="InterPro" id="IPR020539">
    <property type="entry name" value="RNase_P_CS"/>
</dbReference>
<keyword evidence="6 7" id="KW-0694">RNA-binding</keyword>
<evidence type="ECO:0000256" key="7">
    <source>
        <dbReference type="HAMAP-Rule" id="MF_00227"/>
    </source>
</evidence>
<organism evidence="9">
    <name type="scientific">Eiseniibacteriota bacterium</name>
    <dbReference type="NCBI Taxonomy" id="2212470"/>
    <lineage>
        <taxon>Bacteria</taxon>
        <taxon>Candidatus Eiseniibacteriota</taxon>
    </lineage>
</organism>
<comment type="caution">
    <text evidence="9">The sequence shown here is derived from an EMBL/GenBank/DDBJ whole genome shotgun (WGS) entry which is preliminary data.</text>
</comment>
<protein>
    <recommendedName>
        <fullName evidence="7 8">Ribonuclease P protein component</fullName>
        <shortName evidence="7">RNase P protein</shortName>
        <shortName evidence="7">RNaseP protein</shortName>
        <ecNumber evidence="7 8">3.1.26.5</ecNumber>
    </recommendedName>
    <alternativeName>
        <fullName evidence="7">Protein C5</fullName>
    </alternativeName>
</protein>
<dbReference type="Gene3D" id="3.30.230.10">
    <property type="match status" value="1"/>
</dbReference>
<accession>A0A832I649</accession>
<dbReference type="GO" id="GO:0001682">
    <property type="term" value="P:tRNA 5'-leader removal"/>
    <property type="evidence" value="ECO:0007669"/>
    <property type="project" value="UniProtKB-UniRule"/>
</dbReference>
<dbReference type="Pfam" id="PF00825">
    <property type="entry name" value="Ribonuclease_P"/>
    <property type="match status" value="1"/>
</dbReference>
<dbReference type="GO" id="GO:0030677">
    <property type="term" value="C:ribonuclease P complex"/>
    <property type="evidence" value="ECO:0007669"/>
    <property type="project" value="TreeGrafter"/>
</dbReference>